<evidence type="ECO:0000256" key="15">
    <source>
        <dbReference type="ARBA" id="ARBA00023180"/>
    </source>
</evidence>
<feature type="transmembrane region" description="Helical" evidence="19">
    <location>
        <begin position="203"/>
        <end position="227"/>
    </location>
</feature>
<evidence type="ECO:0000256" key="6">
    <source>
        <dbReference type="ARBA" id="ARBA00022692"/>
    </source>
</evidence>
<organism evidence="21 22">
    <name type="scientific">Amborella trichopoda</name>
    <dbReference type="NCBI Taxonomy" id="13333"/>
    <lineage>
        <taxon>Eukaryota</taxon>
        <taxon>Viridiplantae</taxon>
        <taxon>Streptophyta</taxon>
        <taxon>Embryophyta</taxon>
        <taxon>Tracheophyta</taxon>
        <taxon>Spermatophyta</taxon>
        <taxon>Magnoliopsida</taxon>
        <taxon>Amborellales</taxon>
        <taxon>Amborellaceae</taxon>
        <taxon>Amborella</taxon>
    </lineage>
</organism>
<dbReference type="GO" id="GO:0048544">
    <property type="term" value="P:recognition of pollen"/>
    <property type="evidence" value="ECO:0007669"/>
    <property type="project" value="InterPro"/>
</dbReference>
<dbReference type="InterPro" id="IPR011009">
    <property type="entry name" value="Kinase-like_dom_sf"/>
</dbReference>
<keyword evidence="7" id="KW-0732">Signal</keyword>
<dbReference type="PROSITE" id="PS00107">
    <property type="entry name" value="PROTEIN_KINASE_ATP"/>
    <property type="match status" value="1"/>
</dbReference>
<comment type="subcellular location">
    <subcellularLocation>
        <location evidence="1">Membrane</location>
        <topology evidence="1">Single-pass type I membrane protein</topology>
    </subcellularLocation>
</comment>
<keyword evidence="9" id="KW-0418">Kinase</keyword>
<evidence type="ECO:0000256" key="14">
    <source>
        <dbReference type="ARBA" id="ARBA00023170"/>
    </source>
</evidence>
<dbReference type="PROSITE" id="PS00108">
    <property type="entry name" value="PROTEIN_KINASE_ST"/>
    <property type="match status" value="1"/>
</dbReference>
<dbReference type="GO" id="GO:0016020">
    <property type="term" value="C:membrane"/>
    <property type="evidence" value="ECO:0007669"/>
    <property type="project" value="UniProtKB-SubCell"/>
</dbReference>
<keyword evidence="5" id="KW-0808">Transferase</keyword>
<dbReference type="Gramene" id="ERN08589">
    <property type="protein sequence ID" value="ERN08589"/>
    <property type="gene ID" value="AMTR_s00017p00146320"/>
</dbReference>
<dbReference type="Pfam" id="PF00954">
    <property type="entry name" value="S_locus_glycop"/>
    <property type="match status" value="1"/>
</dbReference>
<dbReference type="EC" id="2.7.11.1" evidence="2"/>
<keyword evidence="15" id="KW-0325">Glycoprotein</keyword>
<feature type="domain" description="Protein kinase" evidence="20">
    <location>
        <begin position="263"/>
        <end position="535"/>
    </location>
</feature>
<dbReference type="CDD" id="cd14066">
    <property type="entry name" value="STKc_IRAK"/>
    <property type="match status" value="1"/>
</dbReference>
<keyword evidence="12 19" id="KW-0472">Membrane</keyword>
<evidence type="ECO:0000256" key="10">
    <source>
        <dbReference type="ARBA" id="ARBA00022840"/>
    </source>
</evidence>
<dbReference type="OMA" id="HEECQNC"/>
<sequence length="548" mass="62199">MAPAVAEGLKFPVLTLQSDGILVLNDPSLDQPYRIAYSNDYTEVIDVFRLVKLDPDGNLRIYSFKDSSLTVRWVALQDQCRIYGYCGDMGICTYYSGSKPICICPSLNFELIDPNDSRKHCKTKVELFNCLNGTTTFQLNNSEFVNSPLELRPDQYTILGFRQCQASPTILSTVFVKVCSPYLPNPPLLSPQMNGSRSPNTKLMVGLVVSSLFTIVVLQAFLSWFVLQKGAQLRRQSTKYSFEEYASDAPVQFSFKEVRSATRNFRERIGVGGFGVVYKGVLPNNTVVAVKRLEGIEQGEKQFKMEVGTIGNTHHLNLVRLMGFCSEGQHRLLVYEFMRNGSLDNFLFMDGEGSINLHWEARFNIALGTARALTYLHEECQNCIIHCDIKPENILLDENYVPKVSDFWLAELMNSKFHRLQSLNVRGTRGYLAPEWRANRPTTSEAYVYSYGMVLLEIISGRRNFDVSEETENKTFMLWAYEEFHMGRTENIVDRMLGGEVNMEEVSRAIQVSFWCVQEQPSKRPSMGKVVHMLEGIVATGKPPPPKK</sequence>
<name>W1PLE7_AMBTC</name>
<dbReference type="Proteomes" id="UP000017836">
    <property type="component" value="Unassembled WGS sequence"/>
</dbReference>
<dbReference type="Gene3D" id="1.10.510.10">
    <property type="entry name" value="Transferase(Phosphotransferase) domain 1"/>
    <property type="match status" value="1"/>
</dbReference>
<evidence type="ECO:0000256" key="3">
    <source>
        <dbReference type="ARBA" id="ARBA00022527"/>
    </source>
</evidence>
<evidence type="ECO:0000313" key="22">
    <source>
        <dbReference type="Proteomes" id="UP000017836"/>
    </source>
</evidence>
<keyword evidence="3" id="KW-0723">Serine/threonine-protein kinase</keyword>
<dbReference type="AlphaFoldDB" id="W1PLE7"/>
<evidence type="ECO:0000256" key="2">
    <source>
        <dbReference type="ARBA" id="ARBA00012513"/>
    </source>
</evidence>
<accession>W1PLE7</accession>
<evidence type="ECO:0000256" key="17">
    <source>
        <dbReference type="ARBA" id="ARBA00048679"/>
    </source>
</evidence>
<dbReference type="FunFam" id="1.10.510.10:FF:000384">
    <property type="entry name" value="G-type lectin S-receptor-like serine/threonine-protein kinase"/>
    <property type="match status" value="1"/>
</dbReference>
<dbReference type="PROSITE" id="PS50011">
    <property type="entry name" value="PROTEIN_KINASE_DOM"/>
    <property type="match status" value="1"/>
</dbReference>
<dbReference type="SMART" id="SM00220">
    <property type="entry name" value="S_TKc"/>
    <property type="match status" value="1"/>
</dbReference>
<dbReference type="GO" id="GO:0004674">
    <property type="term" value="F:protein serine/threonine kinase activity"/>
    <property type="evidence" value="ECO:0007669"/>
    <property type="project" value="UniProtKB-KW"/>
</dbReference>
<evidence type="ECO:0000256" key="7">
    <source>
        <dbReference type="ARBA" id="ARBA00022729"/>
    </source>
</evidence>
<dbReference type="GO" id="GO:0005524">
    <property type="term" value="F:ATP binding"/>
    <property type="evidence" value="ECO:0007669"/>
    <property type="project" value="UniProtKB-UniRule"/>
</dbReference>
<keyword evidence="22" id="KW-1185">Reference proteome</keyword>
<evidence type="ECO:0000256" key="9">
    <source>
        <dbReference type="ARBA" id="ARBA00022777"/>
    </source>
</evidence>
<reference evidence="22" key="1">
    <citation type="journal article" date="2013" name="Science">
        <title>The Amborella genome and the evolution of flowering plants.</title>
        <authorList>
            <consortium name="Amborella Genome Project"/>
        </authorList>
    </citation>
    <scope>NUCLEOTIDE SEQUENCE [LARGE SCALE GENOMIC DNA]</scope>
</reference>
<evidence type="ECO:0000256" key="8">
    <source>
        <dbReference type="ARBA" id="ARBA00022741"/>
    </source>
</evidence>
<proteinExistence type="predicted"/>
<comment type="catalytic activity">
    <reaction evidence="17">
        <text>L-seryl-[protein] + ATP = O-phospho-L-seryl-[protein] + ADP + H(+)</text>
        <dbReference type="Rhea" id="RHEA:17989"/>
        <dbReference type="Rhea" id="RHEA-COMP:9863"/>
        <dbReference type="Rhea" id="RHEA-COMP:11604"/>
        <dbReference type="ChEBI" id="CHEBI:15378"/>
        <dbReference type="ChEBI" id="CHEBI:29999"/>
        <dbReference type="ChEBI" id="CHEBI:30616"/>
        <dbReference type="ChEBI" id="CHEBI:83421"/>
        <dbReference type="ChEBI" id="CHEBI:456216"/>
        <dbReference type="EC" id="2.7.11.1"/>
    </reaction>
</comment>
<evidence type="ECO:0000256" key="19">
    <source>
        <dbReference type="SAM" id="Phobius"/>
    </source>
</evidence>
<dbReference type="InterPro" id="IPR017441">
    <property type="entry name" value="Protein_kinase_ATP_BS"/>
</dbReference>
<keyword evidence="14" id="KW-0675">Receptor</keyword>
<evidence type="ECO:0000256" key="4">
    <source>
        <dbReference type="ARBA" id="ARBA00022536"/>
    </source>
</evidence>
<keyword evidence="8 18" id="KW-0547">Nucleotide-binding</keyword>
<dbReference type="InterPro" id="IPR000858">
    <property type="entry name" value="S_locus_glycoprot_dom"/>
</dbReference>
<gene>
    <name evidence="21" type="ORF">AMTR_s00017p00146320</name>
</gene>
<evidence type="ECO:0000256" key="13">
    <source>
        <dbReference type="ARBA" id="ARBA00023157"/>
    </source>
</evidence>
<evidence type="ECO:0000256" key="1">
    <source>
        <dbReference type="ARBA" id="ARBA00004479"/>
    </source>
</evidence>
<feature type="binding site" evidence="18">
    <location>
        <position position="291"/>
    </location>
    <ligand>
        <name>ATP</name>
        <dbReference type="ChEBI" id="CHEBI:30616"/>
    </ligand>
</feature>
<keyword evidence="4" id="KW-0245">EGF-like domain</keyword>
<evidence type="ECO:0000256" key="16">
    <source>
        <dbReference type="ARBA" id="ARBA00047899"/>
    </source>
</evidence>
<dbReference type="Gene3D" id="3.30.200.20">
    <property type="entry name" value="Phosphorylase Kinase, domain 1"/>
    <property type="match status" value="1"/>
</dbReference>
<keyword evidence="6 19" id="KW-0812">Transmembrane</keyword>
<comment type="catalytic activity">
    <reaction evidence="16">
        <text>L-threonyl-[protein] + ATP = O-phospho-L-threonyl-[protein] + ADP + H(+)</text>
        <dbReference type="Rhea" id="RHEA:46608"/>
        <dbReference type="Rhea" id="RHEA-COMP:11060"/>
        <dbReference type="Rhea" id="RHEA-COMP:11605"/>
        <dbReference type="ChEBI" id="CHEBI:15378"/>
        <dbReference type="ChEBI" id="CHEBI:30013"/>
        <dbReference type="ChEBI" id="CHEBI:30616"/>
        <dbReference type="ChEBI" id="CHEBI:61977"/>
        <dbReference type="ChEBI" id="CHEBI:456216"/>
        <dbReference type="EC" id="2.7.11.1"/>
    </reaction>
</comment>
<protein>
    <recommendedName>
        <fullName evidence="2">non-specific serine/threonine protein kinase</fullName>
        <ecNumber evidence="2">2.7.11.1</ecNumber>
    </recommendedName>
</protein>
<evidence type="ECO:0000259" key="20">
    <source>
        <dbReference type="PROSITE" id="PS50011"/>
    </source>
</evidence>
<keyword evidence="10 18" id="KW-0067">ATP-binding</keyword>
<evidence type="ECO:0000256" key="5">
    <source>
        <dbReference type="ARBA" id="ARBA00022679"/>
    </source>
</evidence>
<dbReference type="InterPro" id="IPR000719">
    <property type="entry name" value="Prot_kinase_dom"/>
</dbReference>
<evidence type="ECO:0000256" key="11">
    <source>
        <dbReference type="ARBA" id="ARBA00022989"/>
    </source>
</evidence>
<evidence type="ECO:0000256" key="12">
    <source>
        <dbReference type="ARBA" id="ARBA00023136"/>
    </source>
</evidence>
<dbReference type="InterPro" id="IPR008271">
    <property type="entry name" value="Ser/Thr_kinase_AS"/>
</dbReference>
<dbReference type="PANTHER" id="PTHR47974">
    <property type="entry name" value="OS07G0415500 PROTEIN"/>
    <property type="match status" value="1"/>
</dbReference>
<evidence type="ECO:0000313" key="21">
    <source>
        <dbReference type="EMBL" id="ERN08589.1"/>
    </source>
</evidence>
<evidence type="ECO:0000256" key="18">
    <source>
        <dbReference type="PROSITE-ProRule" id="PRU10141"/>
    </source>
</evidence>
<dbReference type="Pfam" id="PF00069">
    <property type="entry name" value="Pkinase"/>
    <property type="match status" value="1"/>
</dbReference>
<keyword evidence="11 19" id="KW-1133">Transmembrane helix</keyword>
<dbReference type="PANTHER" id="PTHR47974:SF9">
    <property type="entry name" value="RECEPTOR-LIKE SERINE_THREONINE-PROTEIN KINASE"/>
    <property type="match status" value="1"/>
</dbReference>
<dbReference type="eggNOG" id="ENOG502QRWA">
    <property type="taxonomic scope" value="Eukaryota"/>
</dbReference>
<dbReference type="HOGENOM" id="CLU_000288_116_2_1"/>
<keyword evidence="13" id="KW-1015">Disulfide bond</keyword>
<dbReference type="EMBL" id="KI393256">
    <property type="protein sequence ID" value="ERN08589.1"/>
    <property type="molecule type" value="Genomic_DNA"/>
</dbReference>
<dbReference type="FunFam" id="3.30.200.20:FF:000059">
    <property type="entry name" value="S-receptor-like serine/threonine-protein kinase"/>
    <property type="match status" value="1"/>
</dbReference>
<dbReference type="SUPFAM" id="SSF56112">
    <property type="entry name" value="Protein kinase-like (PK-like)"/>
    <property type="match status" value="1"/>
</dbReference>